<dbReference type="InterPro" id="IPR008995">
    <property type="entry name" value="Mo/tungstate-bd_C_term_dom"/>
</dbReference>
<dbReference type="InterPro" id="IPR003593">
    <property type="entry name" value="AAA+_ATPase"/>
</dbReference>
<sequence length="340" mass="38720">MYQIEVKKLKKYFNKKIVLKDIDFKVKKGELMCLLGPSGCGKSTTLKIISGLTLEDSGEIYLKGKLSNKIPAEKRGAIIVFQDYALFPHMSVYDNIAFGLKIKKVNKDILDKKVKDMIEILKLKGFENKFPKELSGGQKQRVSIGRALAVDPEVLLLDEPFANLDINIKSSIREMILDIQKKLKVTTILVTHDKEDALTMADKIALMIDGSIMQYGTPKELYEKPITKEVADFFGERNYIKCISKNSEVITEIGNLNVELKRKGEFNIVVNPEDISIGLKEKENSINGQILKRTYAGEKIYYIIKCKDKILKVTDYSKNLYKVSEMVKINIDFNRISFLN</sequence>
<keyword evidence="1" id="KW-0813">Transport</keyword>
<dbReference type="InterPro" id="IPR027417">
    <property type="entry name" value="P-loop_NTPase"/>
</dbReference>
<dbReference type="RefSeq" id="WP_343760442.1">
    <property type="nucleotide sequence ID" value="NZ_BAAACG010000008.1"/>
</dbReference>
<evidence type="ECO:0000256" key="1">
    <source>
        <dbReference type="ARBA" id="ARBA00022448"/>
    </source>
</evidence>
<dbReference type="PANTHER" id="PTHR42781">
    <property type="entry name" value="SPERMIDINE/PUTRESCINE IMPORT ATP-BINDING PROTEIN POTA"/>
    <property type="match status" value="1"/>
</dbReference>
<dbReference type="PROSITE" id="PS50893">
    <property type="entry name" value="ABC_TRANSPORTER_2"/>
    <property type="match status" value="1"/>
</dbReference>
<evidence type="ECO:0000313" key="6">
    <source>
        <dbReference type="Proteomes" id="UP001501510"/>
    </source>
</evidence>
<comment type="caution">
    <text evidence="5">The sequence shown here is derived from an EMBL/GenBank/DDBJ whole genome shotgun (WGS) entry which is preliminary data.</text>
</comment>
<dbReference type="Gene3D" id="3.40.50.300">
    <property type="entry name" value="P-loop containing nucleotide triphosphate hydrolases"/>
    <property type="match status" value="1"/>
</dbReference>
<accession>A0ABN1JF79</accession>
<keyword evidence="6" id="KW-1185">Reference proteome</keyword>
<dbReference type="InterPro" id="IPR050093">
    <property type="entry name" value="ABC_SmlMolc_Importer"/>
</dbReference>
<dbReference type="SUPFAM" id="SSF52540">
    <property type="entry name" value="P-loop containing nucleoside triphosphate hydrolases"/>
    <property type="match status" value="1"/>
</dbReference>
<dbReference type="GO" id="GO:0005524">
    <property type="term" value="F:ATP binding"/>
    <property type="evidence" value="ECO:0007669"/>
    <property type="project" value="UniProtKB-KW"/>
</dbReference>
<dbReference type="PROSITE" id="PS00211">
    <property type="entry name" value="ABC_TRANSPORTER_1"/>
    <property type="match status" value="1"/>
</dbReference>
<evidence type="ECO:0000256" key="3">
    <source>
        <dbReference type="ARBA" id="ARBA00022840"/>
    </source>
</evidence>
<dbReference type="SUPFAM" id="SSF50331">
    <property type="entry name" value="MOP-like"/>
    <property type="match status" value="1"/>
</dbReference>
<dbReference type="Proteomes" id="UP001501510">
    <property type="component" value="Unassembled WGS sequence"/>
</dbReference>
<protein>
    <submittedName>
        <fullName evidence="5">ABC transporter ATP-binding protein</fullName>
    </submittedName>
</protein>
<reference evidence="5 6" key="1">
    <citation type="journal article" date="2019" name="Int. J. Syst. Evol. Microbiol.">
        <title>The Global Catalogue of Microorganisms (GCM) 10K type strain sequencing project: providing services to taxonomists for standard genome sequencing and annotation.</title>
        <authorList>
            <consortium name="The Broad Institute Genomics Platform"/>
            <consortium name="The Broad Institute Genome Sequencing Center for Infectious Disease"/>
            <person name="Wu L."/>
            <person name="Ma J."/>
        </authorList>
    </citation>
    <scope>NUCLEOTIDE SEQUENCE [LARGE SCALE GENOMIC DNA]</scope>
    <source>
        <strain evidence="5 6">JCM 1407</strain>
    </source>
</reference>
<dbReference type="InterPro" id="IPR017871">
    <property type="entry name" value="ABC_transporter-like_CS"/>
</dbReference>
<dbReference type="SMART" id="SM00382">
    <property type="entry name" value="AAA"/>
    <property type="match status" value="1"/>
</dbReference>
<evidence type="ECO:0000256" key="2">
    <source>
        <dbReference type="ARBA" id="ARBA00022741"/>
    </source>
</evidence>
<dbReference type="PANTHER" id="PTHR42781:SF4">
    <property type="entry name" value="SPERMIDINE_PUTRESCINE IMPORT ATP-BINDING PROTEIN POTA"/>
    <property type="match status" value="1"/>
</dbReference>
<dbReference type="EMBL" id="BAAACG010000008">
    <property type="protein sequence ID" value="GAA0738073.1"/>
    <property type="molecule type" value="Genomic_DNA"/>
</dbReference>
<evidence type="ECO:0000259" key="4">
    <source>
        <dbReference type="PROSITE" id="PS50893"/>
    </source>
</evidence>
<name>A0ABN1JF79_9CLOT</name>
<keyword evidence="3 5" id="KW-0067">ATP-binding</keyword>
<proteinExistence type="predicted"/>
<evidence type="ECO:0000313" key="5">
    <source>
        <dbReference type="EMBL" id="GAA0738073.1"/>
    </source>
</evidence>
<dbReference type="InterPro" id="IPR003439">
    <property type="entry name" value="ABC_transporter-like_ATP-bd"/>
</dbReference>
<organism evidence="5 6">
    <name type="scientific">Clostridium oceanicum</name>
    <dbReference type="NCBI Taxonomy" id="1543"/>
    <lineage>
        <taxon>Bacteria</taxon>
        <taxon>Bacillati</taxon>
        <taxon>Bacillota</taxon>
        <taxon>Clostridia</taxon>
        <taxon>Eubacteriales</taxon>
        <taxon>Clostridiaceae</taxon>
        <taxon>Clostridium</taxon>
    </lineage>
</organism>
<keyword evidence="2" id="KW-0547">Nucleotide-binding</keyword>
<gene>
    <name evidence="5" type="ORF">GCM10008906_15030</name>
</gene>
<dbReference type="Pfam" id="PF00005">
    <property type="entry name" value="ABC_tran"/>
    <property type="match status" value="1"/>
</dbReference>
<feature type="domain" description="ABC transporter" evidence="4">
    <location>
        <begin position="4"/>
        <end position="234"/>
    </location>
</feature>